<evidence type="ECO:0000313" key="3">
    <source>
        <dbReference type="EMBL" id="ORY80766.1"/>
    </source>
</evidence>
<evidence type="ECO:0000313" key="4">
    <source>
        <dbReference type="Proteomes" id="UP000193467"/>
    </source>
</evidence>
<keyword evidence="2" id="KW-1133">Transmembrane helix</keyword>
<protein>
    <submittedName>
        <fullName evidence="3">Uncharacterized protein</fullName>
    </submittedName>
</protein>
<name>A0A1Y2FBQ6_9BASI</name>
<feature type="transmembrane region" description="Helical" evidence="2">
    <location>
        <begin position="345"/>
        <end position="364"/>
    </location>
</feature>
<proteinExistence type="predicted"/>
<evidence type="ECO:0000256" key="1">
    <source>
        <dbReference type="SAM" id="MobiDB-lite"/>
    </source>
</evidence>
<dbReference type="PANTHER" id="PTHR37848:SF1">
    <property type="entry name" value="SUN DOMAIN-CONTAINING PROTEIN"/>
    <property type="match status" value="1"/>
</dbReference>
<evidence type="ECO:0000256" key="2">
    <source>
        <dbReference type="SAM" id="Phobius"/>
    </source>
</evidence>
<keyword evidence="2" id="KW-0472">Membrane</keyword>
<reference evidence="3 4" key="1">
    <citation type="submission" date="2016-07" db="EMBL/GenBank/DDBJ databases">
        <title>Pervasive Adenine N6-methylation of Active Genes in Fungi.</title>
        <authorList>
            <consortium name="DOE Joint Genome Institute"/>
            <person name="Mondo S.J."/>
            <person name="Dannebaum R.O."/>
            <person name="Kuo R.C."/>
            <person name="Labutti K."/>
            <person name="Haridas S."/>
            <person name="Kuo A."/>
            <person name="Salamov A."/>
            <person name="Ahrendt S.R."/>
            <person name="Lipzen A."/>
            <person name="Sullivan W."/>
            <person name="Andreopoulos W.B."/>
            <person name="Clum A."/>
            <person name="Lindquist E."/>
            <person name="Daum C."/>
            <person name="Ramamoorthy G.K."/>
            <person name="Gryganskyi A."/>
            <person name="Culley D."/>
            <person name="Magnuson J.K."/>
            <person name="James T.Y."/>
            <person name="O'Malley M.A."/>
            <person name="Stajich J.E."/>
            <person name="Spatafora J.W."/>
            <person name="Visel A."/>
            <person name="Grigoriev I.V."/>
        </authorList>
    </citation>
    <scope>NUCLEOTIDE SEQUENCE [LARGE SCALE GENOMIC DNA]</scope>
    <source>
        <strain evidence="3 4">62-1032</strain>
    </source>
</reference>
<dbReference type="AlphaFoldDB" id="A0A1Y2FBQ6"/>
<dbReference type="OrthoDB" id="203796at2759"/>
<dbReference type="Proteomes" id="UP000193467">
    <property type="component" value="Unassembled WGS sequence"/>
</dbReference>
<sequence length="465" mass="51425">MIIPTPPASIKPQHTGESTAAQLPPDYSPPPEFERARLAYDGKHDYEHEWQEDIKDSTSLYWEYQLEQQPHQQAEPLVSETSRRSAAYRSSIDGGRTSSFASTSPTNSLVDLLLHHATVPPRLTARIRGKTTGVSSSQIDFTIDASPEVEAGIECGRRAVLCLAEEGGRVRRGSRVMEDPECGGAGCMGGVGGEKGCAGGSDESGMPGFVHPSSLADINSPGASLLHPPQLYQSLFVDLAEVLSSGLYPAAEYPHHVDATRQHEERAEKVYRAVEEFHQNRSPYKKLVCEKEVFGWDLKRVRAGLETSVRSITDVSSLDISFHCDRSPIVLRPENLISRIFSLHLIYKILLSILLVYPILLLIASSQTRRSPPTHLRLSYPLTSRRLLPPHSATQSPSDIASSLVKRRPTKVARLPTPLGLVEEDDEEAEEWVVLVGTMEGEWIENCGERLREELGRAAKGQREK</sequence>
<dbReference type="EMBL" id="MCGR01000024">
    <property type="protein sequence ID" value="ORY80766.1"/>
    <property type="molecule type" value="Genomic_DNA"/>
</dbReference>
<gene>
    <name evidence="3" type="ORF">BCR35DRAFT_352518</name>
</gene>
<organism evidence="3 4">
    <name type="scientific">Leucosporidium creatinivorum</name>
    <dbReference type="NCBI Taxonomy" id="106004"/>
    <lineage>
        <taxon>Eukaryota</taxon>
        <taxon>Fungi</taxon>
        <taxon>Dikarya</taxon>
        <taxon>Basidiomycota</taxon>
        <taxon>Pucciniomycotina</taxon>
        <taxon>Microbotryomycetes</taxon>
        <taxon>Leucosporidiales</taxon>
        <taxon>Leucosporidium</taxon>
    </lineage>
</organism>
<dbReference type="InParanoid" id="A0A1Y2FBQ6"/>
<comment type="caution">
    <text evidence="3">The sequence shown here is derived from an EMBL/GenBank/DDBJ whole genome shotgun (WGS) entry which is preliminary data.</text>
</comment>
<keyword evidence="4" id="KW-1185">Reference proteome</keyword>
<dbReference type="PANTHER" id="PTHR37848">
    <property type="entry name" value="EXPRESSED PROTEIN"/>
    <property type="match status" value="1"/>
</dbReference>
<feature type="region of interest" description="Disordered" evidence="1">
    <location>
        <begin position="1"/>
        <end position="33"/>
    </location>
</feature>
<accession>A0A1Y2FBQ6</accession>
<keyword evidence="2" id="KW-0812">Transmembrane</keyword>